<comment type="caution">
    <text evidence="1">The sequence shown here is derived from an EMBL/GenBank/DDBJ whole genome shotgun (WGS) entry which is preliminary data.</text>
</comment>
<dbReference type="Proteomes" id="UP000325081">
    <property type="component" value="Unassembled WGS sequence"/>
</dbReference>
<dbReference type="InterPro" id="IPR039976">
    <property type="entry name" value="WIT1/WIT2"/>
</dbReference>
<protein>
    <submittedName>
        <fullName evidence="1">WPP domain-interacting protein 2</fullName>
    </submittedName>
</protein>
<sequence length="142" mass="16081">MTRCVTDAVEHIKSAKEKNEVKIEPLNPCIFRRDTPENVCFGKVEGESNNTDSLKVISYSALTTQELEQLEWQLKVSENKRLHAVAFVEANQEKQSTLESTIKDMELLIKDLKSKGLKVENQTESVEGKCFMLSDESNAELC</sequence>
<dbReference type="PANTHER" id="PTHR35705:SF1">
    <property type="entry name" value="WPP DOMAIN-INTERACTING TAIL-ANCHORED PROTEIN 1"/>
    <property type="match status" value="1"/>
</dbReference>
<proteinExistence type="predicted"/>
<keyword evidence="2" id="KW-1185">Reference proteome</keyword>
<gene>
    <name evidence="1" type="ORF">STAS_26477</name>
</gene>
<evidence type="ECO:0000313" key="2">
    <source>
        <dbReference type="Proteomes" id="UP000325081"/>
    </source>
</evidence>
<name>A0A5A7QWB9_STRAF</name>
<accession>A0A5A7QWB9</accession>
<reference evidence="2" key="1">
    <citation type="journal article" date="2019" name="Curr. Biol.">
        <title>Genome Sequence of Striga asiatica Provides Insight into the Evolution of Plant Parasitism.</title>
        <authorList>
            <person name="Yoshida S."/>
            <person name="Kim S."/>
            <person name="Wafula E.K."/>
            <person name="Tanskanen J."/>
            <person name="Kim Y.M."/>
            <person name="Honaas L."/>
            <person name="Yang Z."/>
            <person name="Spallek T."/>
            <person name="Conn C.E."/>
            <person name="Ichihashi Y."/>
            <person name="Cheong K."/>
            <person name="Cui S."/>
            <person name="Der J.P."/>
            <person name="Gundlach H."/>
            <person name="Jiao Y."/>
            <person name="Hori C."/>
            <person name="Ishida J.K."/>
            <person name="Kasahara H."/>
            <person name="Kiba T."/>
            <person name="Kim M.S."/>
            <person name="Koo N."/>
            <person name="Laohavisit A."/>
            <person name="Lee Y.H."/>
            <person name="Lumba S."/>
            <person name="McCourt P."/>
            <person name="Mortimer J.C."/>
            <person name="Mutuku J.M."/>
            <person name="Nomura T."/>
            <person name="Sasaki-Sekimoto Y."/>
            <person name="Seto Y."/>
            <person name="Wang Y."/>
            <person name="Wakatake T."/>
            <person name="Sakakibara H."/>
            <person name="Demura T."/>
            <person name="Yamaguchi S."/>
            <person name="Yoneyama K."/>
            <person name="Manabe R.I."/>
            <person name="Nelson D.C."/>
            <person name="Schulman A.H."/>
            <person name="Timko M.P."/>
            <person name="dePamphilis C.W."/>
            <person name="Choi D."/>
            <person name="Shirasu K."/>
        </authorList>
    </citation>
    <scope>NUCLEOTIDE SEQUENCE [LARGE SCALE GENOMIC DNA]</scope>
    <source>
        <strain evidence="2">cv. UVA1</strain>
    </source>
</reference>
<dbReference type="EMBL" id="BKCP01008515">
    <property type="protein sequence ID" value="GER49248.1"/>
    <property type="molecule type" value="Genomic_DNA"/>
</dbReference>
<organism evidence="1 2">
    <name type="scientific">Striga asiatica</name>
    <name type="common">Asiatic witchweed</name>
    <name type="synonym">Buchnera asiatica</name>
    <dbReference type="NCBI Taxonomy" id="4170"/>
    <lineage>
        <taxon>Eukaryota</taxon>
        <taxon>Viridiplantae</taxon>
        <taxon>Streptophyta</taxon>
        <taxon>Embryophyta</taxon>
        <taxon>Tracheophyta</taxon>
        <taxon>Spermatophyta</taxon>
        <taxon>Magnoliopsida</taxon>
        <taxon>eudicotyledons</taxon>
        <taxon>Gunneridae</taxon>
        <taxon>Pentapetalae</taxon>
        <taxon>asterids</taxon>
        <taxon>lamiids</taxon>
        <taxon>Lamiales</taxon>
        <taxon>Orobanchaceae</taxon>
        <taxon>Buchnereae</taxon>
        <taxon>Striga</taxon>
    </lineage>
</organism>
<dbReference type="AlphaFoldDB" id="A0A5A7QWB9"/>
<evidence type="ECO:0000313" key="1">
    <source>
        <dbReference type="EMBL" id="GER49248.1"/>
    </source>
</evidence>
<dbReference type="PANTHER" id="PTHR35705">
    <property type="entry name" value="WPP DOMAIN-INTERACTING TAIL-ANCHORED PROTEIN 1"/>
    <property type="match status" value="1"/>
</dbReference>